<keyword evidence="3" id="KW-0732">Signal</keyword>
<comment type="similarity">
    <text evidence="1">Belongs to the bacterial solute-binding protein 1 family.</text>
</comment>
<dbReference type="Gene3D" id="3.40.190.10">
    <property type="entry name" value="Periplasmic binding protein-like II"/>
    <property type="match status" value="3"/>
</dbReference>
<comment type="caution">
    <text evidence="4">The sequence shown here is derived from an EMBL/GenBank/DDBJ whole genome shotgun (WGS) entry which is preliminary data.</text>
</comment>
<keyword evidence="5" id="KW-1185">Reference proteome</keyword>
<dbReference type="Pfam" id="PF13416">
    <property type="entry name" value="SBP_bac_8"/>
    <property type="match status" value="1"/>
</dbReference>
<dbReference type="PANTHER" id="PTHR43649">
    <property type="entry name" value="ARABINOSE-BINDING PROTEIN-RELATED"/>
    <property type="match status" value="1"/>
</dbReference>
<evidence type="ECO:0000313" key="5">
    <source>
        <dbReference type="Proteomes" id="UP000003340"/>
    </source>
</evidence>
<proteinExistence type="inferred from homology"/>
<dbReference type="STRING" id="537013.CLOSTMETH_00254"/>
<dbReference type="HOGENOM" id="CLU_031285_12_3_9"/>
<keyword evidence="2" id="KW-0813">Transport</keyword>
<dbReference type="InterPro" id="IPR006059">
    <property type="entry name" value="SBP"/>
</dbReference>
<dbReference type="eggNOG" id="COG1653">
    <property type="taxonomic scope" value="Bacteria"/>
</dbReference>
<dbReference type="PANTHER" id="PTHR43649:SF34">
    <property type="entry name" value="ABC TRANSPORTER PERIPLASMIC-BINDING PROTEIN YCJN-RELATED"/>
    <property type="match status" value="1"/>
</dbReference>
<evidence type="ECO:0000313" key="4">
    <source>
        <dbReference type="EMBL" id="EEG32103.1"/>
    </source>
</evidence>
<dbReference type="SUPFAM" id="SSF53850">
    <property type="entry name" value="Periplasmic binding protein-like II"/>
    <property type="match status" value="1"/>
</dbReference>
<evidence type="ECO:0000256" key="1">
    <source>
        <dbReference type="ARBA" id="ARBA00008520"/>
    </source>
</evidence>
<gene>
    <name evidence="4" type="ORF">CLOSTMETH_00254</name>
</gene>
<evidence type="ECO:0000256" key="2">
    <source>
        <dbReference type="ARBA" id="ARBA00022448"/>
    </source>
</evidence>
<name>C0E8V9_9FIRM</name>
<dbReference type="InterPro" id="IPR050490">
    <property type="entry name" value="Bact_solute-bd_prot1"/>
</dbReference>
<dbReference type="AlphaFoldDB" id="C0E8V9"/>
<reference evidence="4 5" key="1">
    <citation type="submission" date="2009-01" db="EMBL/GenBank/DDBJ databases">
        <authorList>
            <person name="Fulton L."/>
            <person name="Clifton S."/>
            <person name="Fulton B."/>
            <person name="Xu J."/>
            <person name="Minx P."/>
            <person name="Pepin K.H."/>
            <person name="Johnson M."/>
            <person name="Bhonagiri V."/>
            <person name="Nash W.E."/>
            <person name="Mardis E.R."/>
            <person name="Wilson R.K."/>
        </authorList>
    </citation>
    <scope>NUCLEOTIDE SEQUENCE [LARGE SCALE GENOMIC DNA]</scope>
    <source>
        <strain evidence="4 5">DSM 5476</strain>
    </source>
</reference>
<sequence length="430" mass="47141">MGQKKQDNRLFLHILLLWLVTIKGILRKGSKNMKAMKSALVTILAITLCSCRISPYTLANKQTDGISQQITLTVVLHEDEDQFLEAALQAYRGSRPSIQTEIVRLPNDGSYNSEVLAKQHSDQPPTAFVINGERDLKLWQEDAILLPFEWLDNAPDSLTDPVRQNGGLRALPINLVGYGLLYNSELLSSLEVDSSSLNTWEGLQQVVQALNEQSAQPDSSLKAAFCPTADFSPFTPVGENRTTLQLRTLSGLQGVLGLLPTPEVQDTAQLLASGEAALAVGSTELLRNVREISAERANALRIAPLPLDGQAASSITVGCSYLVVSRTAGQAEQNAMLDFLNWLYNSPEGQEVLSSYGVVSPYSDTSSSALQSSLYSYIRTERVSYSAKGSFPSGWAEECDAILRQYRSGALVWEDTIGLIEENWNKKVRD</sequence>
<evidence type="ECO:0000256" key="3">
    <source>
        <dbReference type="ARBA" id="ARBA00022729"/>
    </source>
</evidence>
<reference evidence="4 5" key="2">
    <citation type="submission" date="2009-02" db="EMBL/GenBank/DDBJ databases">
        <title>Draft genome sequence of Clostridium methylpentosum (DSM 5476).</title>
        <authorList>
            <person name="Sudarsanam P."/>
            <person name="Ley R."/>
            <person name="Guruge J."/>
            <person name="Turnbaugh P.J."/>
            <person name="Mahowald M."/>
            <person name="Liep D."/>
            <person name="Gordon J."/>
        </authorList>
    </citation>
    <scope>NUCLEOTIDE SEQUENCE [LARGE SCALE GENOMIC DNA]</scope>
    <source>
        <strain evidence="4 5">DSM 5476</strain>
    </source>
</reference>
<protein>
    <submittedName>
        <fullName evidence="4">ABC transporter, solute-binding protein</fullName>
    </submittedName>
</protein>
<accession>C0E8V9</accession>
<organism evidence="4 5">
    <name type="scientific">[Clostridium] methylpentosum DSM 5476</name>
    <dbReference type="NCBI Taxonomy" id="537013"/>
    <lineage>
        <taxon>Bacteria</taxon>
        <taxon>Bacillati</taxon>
        <taxon>Bacillota</taxon>
        <taxon>Clostridia</taxon>
        <taxon>Eubacteriales</taxon>
        <taxon>Oscillospiraceae</taxon>
        <taxon>Oscillospiraceae incertae sedis</taxon>
    </lineage>
</organism>
<dbReference type="EMBL" id="ACEC01000010">
    <property type="protein sequence ID" value="EEG32103.1"/>
    <property type="molecule type" value="Genomic_DNA"/>
</dbReference>
<dbReference type="Proteomes" id="UP000003340">
    <property type="component" value="Unassembled WGS sequence"/>
</dbReference>